<keyword evidence="7" id="KW-1185">Reference proteome</keyword>
<feature type="domain" description="MYND-type" evidence="5">
    <location>
        <begin position="657"/>
        <end position="695"/>
    </location>
</feature>
<dbReference type="SUPFAM" id="SSF144232">
    <property type="entry name" value="HIT/MYND zinc finger-like"/>
    <property type="match status" value="1"/>
</dbReference>
<evidence type="ECO:0000313" key="7">
    <source>
        <dbReference type="Proteomes" id="UP001163046"/>
    </source>
</evidence>
<organism evidence="6 7">
    <name type="scientific">Desmophyllum pertusum</name>
    <dbReference type="NCBI Taxonomy" id="174260"/>
    <lineage>
        <taxon>Eukaryota</taxon>
        <taxon>Metazoa</taxon>
        <taxon>Cnidaria</taxon>
        <taxon>Anthozoa</taxon>
        <taxon>Hexacorallia</taxon>
        <taxon>Scleractinia</taxon>
        <taxon>Caryophylliina</taxon>
        <taxon>Caryophylliidae</taxon>
        <taxon>Desmophyllum</taxon>
    </lineage>
</organism>
<dbReference type="GO" id="GO:0008270">
    <property type="term" value="F:zinc ion binding"/>
    <property type="evidence" value="ECO:0007669"/>
    <property type="project" value="UniProtKB-KW"/>
</dbReference>
<dbReference type="PROSITE" id="PS50865">
    <property type="entry name" value="ZF_MYND_2"/>
    <property type="match status" value="1"/>
</dbReference>
<accession>A0A9W9YNB3</accession>
<comment type="caution">
    <text evidence="6">The sequence shown here is derived from an EMBL/GenBank/DDBJ whole genome shotgun (WGS) entry which is preliminary data.</text>
</comment>
<evidence type="ECO:0000256" key="4">
    <source>
        <dbReference type="PROSITE-ProRule" id="PRU00134"/>
    </source>
</evidence>
<name>A0A9W9YNB3_9CNID</name>
<keyword evidence="1" id="KW-0479">Metal-binding</keyword>
<dbReference type="InterPro" id="IPR002893">
    <property type="entry name" value="Znf_MYND"/>
</dbReference>
<evidence type="ECO:0000256" key="3">
    <source>
        <dbReference type="ARBA" id="ARBA00022833"/>
    </source>
</evidence>
<proteinExistence type="predicted"/>
<evidence type="ECO:0000259" key="5">
    <source>
        <dbReference type="PROSITE" id="PS50865"/>
    </source>
</evidence>
<dbReference type="PANTHER" id="PTHR10237:SF14">
    <property type="entry name" value="MYND-TYPE DOMAIN-CONTAINING PROTEIN"/>
    <property type="match status" value="1"/>
</dbReference>
<evidence type="ECO:0000313" key="6">
    <source>
        <dbReference type="EMBL" id="KAJ7359059.1"/>
    </source>
</evidence>
<dbReference type="OrthoDB" id="5958408at2759"/>
<evidence type="ECO:0000256" key="2">
    <source>
        <dbReference type="ARBA" id="ARBA00022771"/>
    </source>
</evidence>
<evidence type="ECO:0000256" key="1">
    <source>
        <dbReference type="ARBA" id="ARBA00022723"/>
    </source>
</evidence>
<dbReference type="Gene3D" id="6.10.140.2220">
    <property type="match status" value="1"/>
</dbReference>
<gene>
    <name evidence="6" type="ORF">OS493_019970</name>
</gene>
<dbReference type="InterPro" id="IPR024119">
    <property type="entry name" value="TF_DEAF-1"/>
</dbReference>
<dbReference type="GO" id="GO:0005634">
    <property type="term" value="C:nucleus"/>
    <property type="evidence" value="ECO:0007669"/>
    <property type="project" value="TreeGrafter"/>
</dbReference>
<dbReference type="PROSITE" id="PS01360">
    <property type="entry name" value="ZF_MYND_1"/>
    <property type="match status" value="1"/>
</dbReference>
<sequence>MRWCSSATSPTVLGVKLAVDLDLGSNKLPDKIESTEEILCWVKAEPKRTLLTIDETCDIVQALLRLAERCFNLLKEPPTLGTIVASQVYGVTLSSPLTFLRIIHQIQPLFKGGATQIFDLLENELPVDFNKKFGLSWNLLKSSIGRRKEPIVEIKASINISVASWCKGTPMPMICIVDESVFKQTQLQWLFGLPEPVEPTTFSAIYNSLRYDDVARIVTFHLRERDWNKLKSNSWMWISCSDMNPVINREPVHLGDETVESVERIDPVEKFGLSSVQTFIVTESITNCKALKALKVEENTLSYFAELELQDSVSYKAKAMKITFQPVNCPTEVHIGFKGAKGDMFIMYFSCAVDEKSSKFQISRTRGKVFCRIPKREDGTVGELVVQNPAPVPFHALTLWDAKLNDIRIWKKMFRTKRDLELKTQDIRGSPFFNLRDSIVLILEKHIKEPTVSMVHCFDELGIIEGPYQTSDNMARKKGLVIKVQEMYKWKNLPVAKVLFCDCQKFADMLRNDSTDKRQLMGDFYSASFAHFVQRIVADQQEKSLFRKMLYTNAARAPQDSGSDVWKNSYITLLFPRERSLVLDIAGEFARKMKGFPFNPFFPQETSQSEEDVSPESFSEVLADMLQHQMSPFDTGMDYASVCDPPQWAPPLREPACAFCRSKTGDLKRCSGCKRVFYCSKKCQKHHWKDHKPDCKSIS</sequence>
<dbReference type="AlphaFoldDB" id="A0A9W9YNB3"/>
<dbReference type="Proteomes" id="UP001163046">
    <property type="component" value="Unassembled WGS sequence"/>
</dbReference>
<protein>
    <recommendedName>
        <fullName evidence="5">MYND-type domain-containing protein</fullName>
    </recommendedName>
</protein>
<reference evidence="6" key="1">
    <citation type="submission" date="2023-01" db="EMBL/GenBank/DDBJ databases">
        <title>Genome assembly of the deep-sea coral Lophelia pertusa.</title>
        <authorList>
            <person name="Herrera S."/>
            <person name="Cordes E."/>
        </authorList>
    </citation>
    <scope>NUCLEOTIDE SEQUENCE</scope>
    <source>
        <strain evidence="6">USNM1676648</strain>
        <tissue evidence="6">Polyp</tissue>
    </source>
</reference>
<dbReference type="EMBL" id="MU827313">
    <property type="protein sequence ID" value="KAJ7359059.1"/>
    <property type="molecule type" value="Genomic_DNA"/>
</dbReference>
<dbReference type="GO" id="GO:0000981">
    <property type="term" value="F:DNA-binding transcription factor activity, RNA polymerase II-specific"/>
    <property type="evidence" value="ECO:0007669"/>
    <property type="project" value="TreeGrafter"/>
</dbReference>
<dbReference type="PANTHER" id="PTHR10237">
    <property type="entry name" value="DEFORMED EPIDERMAL AUTOREGULATORY FACTOR 1 HOMOLOG SUPPRESSIN"/>
    <property type="match status" value="1"/>
</dbReference>
<keyword evidence="2 4" id="KW-0863">Zinc-finger</keyword>
<dbReference type="Pfam" id="PF01753">
    <property type="entry name" value="zf-MYND"/>
    <property type="match status" value="1"/>
</dbReference>
<keyword evidence="3" id="KW-0862">Zinc</keyword>